<keyword evidence="10 19" id="KW-0812">Transmembrane</keyword>
<dbReference type="PANTHER" id="PTHR34148">
    <property type="entry name" value="ADENOSYLCOBINAMIDE-GDP RIBAZOLETRANSFERASE"/>
    <property type="match status" value="1"/>
</dbReference>
<feature type="transmembrane region" description="Helical" evidence="19">
    <location>
        <begin position="179"/>
        <end position="198"/>
    </location>
</feature>
<evidence type="ECO:0000256" key="15">
    <source>
        <dbReference type="ARBA" id="ARBA00032605"/>
    </source>
</evidence>
<dbReference type="UniPathway" id="UPA00148">
    <property type="reaction ID" value="UER00238"/>
</dbReference>
<feature type="transmembrane region" description="Helical" evidence="19">
    <location>
        <begin position="31"/>
        <end position="51"/>
    </location>
</feature>
<evidence type="ECO:0000256" key="19">
    <source>
        <dbReference type="HAMAP-Rule" id="MF_00719"/>
    </source>
</evidence>
<feature type="transmembrane region" description="Helical" evidence="19">
    <location>
        <begin position="237"/>
        <end position="256"/>
    </location>
</feature>
<dbReference type="EMBL" id="FPBT01000011">
    <property type="protein sequence ID" value="SFU54685.1"/>
    <property type="molecule type" value="Genomic_DNA"/>
</dbReference>
<dbReference type="AlphaFoldDB" id="A0A1I7H1U9"/>
<evidence type="ECO:0000313" key="21">
    <source>
        <dbReference type="Proteomes" id="UP000198817"/>
    </source>
</evidence>
<evidence type="ECO:0000256" key="11">
    <source>
        <dbReference type="ARBA" id="ARBA00022842"/>
    </source>
</evidence>
<evidence type="ECO:0000256" key="13">
    <source>
        <dbReference type="ARBA" id="ARBA00023136"/>
    </source>
</evidence>
<dbReference type="HAMAP" id="MF_00719">
    <property type="entry name" value="CobS"/>
    <property type="match status" value="1"/>
</dbReference>
<evidence type="ECO:0000256" key="3">
    <source>
        <dbReference type="ARBA" id="ARBA00004663"/>
    </source>
</evidence>
<dbReference type="GO" id="GO:0008818">
    <property type="term" value="F:cobalamin 5'-phosphate synthase activity"/>
    <property type="evidence" value="ECO:0007669"/>
    <property type="project" value="UniProtKB-UniRule"/>
</dbReference>
<keyword evidence="21" id="KW-1185">Reference proteome</keyword>
<evidence type="ECO:0000256" key="4">
    <source>
        <dbReference type="ARBA" id="ARBA00010561"/>
    </source>
</evidence>
<gene>
    <name evidence="19" type="primary">cobS</name>
    <name evidence="20" type="ORF">SAMN05216508_11122</name>
</gene>
<protein>
    <recommendedName>
        <fullName evidence="6 19">Adenosylcobinamide-GDP ribazoletransferase</fullName>
        <ecNumber evidence="5 19">2.7.8.26</ecNumber>
    </recommendedName>
    <alternativeName>
        <fullName evidence="16 19">Cobalamin synthase</fullName>
    </alternativeName>
    <alternativeName>
        <fullName evidence="15 19">Cobalamin-5'-phosphate synthase</fullName>
    </alternativeName>
</protein>
<feature type="transmembrane region" description="Helical" evidence="19">
    <location>
        <begin position="57"/>
        <end position="75"/>
    </location>
</feature>
<evidence type="ECO:0000313" key="20">
    <source>
        <dbReference type="EMBL" id="SFU54685.1"/>
    </source>
</evidence>
<feature type="transmembrane region" description="Helical" evidence="19">
    <location>
        <begin position="136"/>
        <end position="159"/>
    </location>
</feature>
<dbReference type="PANTHER" id="PTHR34148:SF1">
    <property type="entry name" value="ADENOSYLCOBINAMIDE-GDP RIBAZOLETRANSFERASE"/>
    <property type="match status" value="1"/>
</dbReference>
<dbReference type="GO" id="GO:0005886">
    <property type="term" value="C:plasma membrane"/>
    <property type="evidence" value="ECO:0007669"/>
    <property type="project" value="UniProtKB-SubCell"/>
</dbReference>
<evidence type="ECO:0000256" key="12">
    <source>
        <dbReference type="ARBA" id="ARBA00022989"/>
    </source>
</evidence>
<evidence type="ECO:0000256" key="16">
    <source>
        <dbReference type="ARBA" id="ARBA00032853"/>
    </source>
</evidence>
<dbReference type="Pfam" id="PF02654">
    <property type="entry name" value="CobS"/>
    <property type="match status" value="1"/>
</dbReference>
<keyword evidence="7 19" id="KW-1003">Cell membrane</keyword>
<dbReference type="RefSeq" id="WP_090471155.1">
    <property type="nucleotide sequence ID" value="NZ_CACWQI010000004.1"/>
</dbReference>
<evidence type="ECO:0000256" key="1">
    <source>
        <dbReference type="ARBA" id="ARBA00001946"/>
    </source>
</evidence>
<comment type="function">
    <text evidence="14 19">Joins adenosylcobinamide-GDP and alpha-ribazole to generate adenosylcobalamin (Ado-cobalamin). Also synthesizes adenosylcobalamin 5'-phosphate from adenosylcobinamide-GDP and alpha-ribazole 5'-phosphate.</text>
</comment>
<dbReference type="STRING" id="155865.SAMN05216515_11222"/>
<dbReference type="GO" id="GO:0009236">
    <property type="term" value="P:cobalamin biosynthetic process"/>
    <property type="evidence" value="ECO:0007669"/>
    <property type="project" value="UniProtKB-UniRule"/>
</dbReference>
<evidence type="ECO:0000256" key="2">
    <source>
        <dbReference type="ARBA" id="ARBA00004651"/>
    </source>
</evidence>
<evidence type="ECO:0000256" key="17">
    <source>
        <dbReference type="ARBA" id="ARBA00048623"/>
    </source>
</evidence>
<evidence type="ECO:0000256" key="5">
    <source>
        <dbReference type="ARBA" id="ARBA00013200"/>
    </source>
</evidence>
<evidence type="ECO:0000256" key="6">
    <source>
        <dbReference type="ARBA" id="ARBA00015850"/>
    </source>
</evidence>
<sequence>MRYITAFFMAWGNFLVIPCPCKLWDSRLNRLMLAFLPEIGALIGGTLALLLLAAHALMLPALLTGLLLTYALLRIPGYMHLDGFMDVSDAVMSRRGKEERQRILKDSRVGAFAVINVVFLILAVFVGFVIREGAGSLLTGVFLIPVVSRSMAGMFVSGLRPMEQSQYAATAGEPGRRKYVVAILLQMAAWTVGSLLLASPAGPAVFTALIPPAVEIGSASLACAHGVRRLGGMNGDIAGYVICVSEAAAVLTLGILQL</sequence>
<evidence type="ECO:0000256" key="8">
    <source>
        <dbReference type="ARBA" id="ARBA00022573"/>
    </source>
</evidence>
<dbReference type="GO" id="GO:0051073">
    <property type="term" value="F:adenosylcobinamide-GDP ribazoletransferase activity"/>
    <property type="evidence" value="ECO:0007669"/>
    <property type="project" value="UniProtKB-UniRule"/>
</dbReference>
<comment type="cofactor">
    <cofactor evidence="1 19">
        <name>Mg(2+)</name>
        <dbReference type="ChEBI" id="CHEBI:18420"/>
    </cofactor>
</comment>
<dbReference type="OrthoDB" id="9794626at2"/>
<proteinExistence type="inferred from homology"/>
<name>A0A1I7H1U9_9FIRM</name>
<dbReference type="InterPro" id="IPR003805">
    <property type="entry name" value="CobS"/>
</dbReference>
<dbReference type="Proteomes" id="UP000198817">
    <property type="component" value="Unassembled WGS sequence"/>
</dbReference>
<keyword evidence="12 19" id="KW-1133">Transmembrane helix</keyword>
<keyword evidence="8 19" id="KW-0169">Cobalamin biosynthesis</keyword>
<comment type="pathway">
    <text evidence="3 19">Cofactor biosynthesis; adenosylcobalamin biosynthesis; adenosylcobalamin from cob(II)yrinate a,c-diamide: step 7/7.</text>
</comment>
<keyword evidence="9 19" id="KW-0808">Transferase</keyword>
<accession>A0A1I7H1U9</accession>
<dbReference type="EC" id="2.7.8.26" evidence="5 19"/>
<evidence type="ECO:0000256" key="10">
    <source>
        <dbReference type="ARBA" id="ARBA00022692"/>
    </source>
</evidence>
<reference evidence="20 21" key="1">
    <citation type="submission" date="2016-10" db="EMBL/GenBank/DDBJ databases">
        <authorList>
            <person name="de Groot N.N."/>
        </authorList>
    </citation>
    <scope>NUCLEOTIDE SEQUENCE [LARGE SCALE GENOMIC DNA]</scope>
    <source>
        <strain evidence="20 21">KHGC13</strain>
    </source>
</reference>
<keyword evidence="13 19" id="KW-0472">Membrane</keyword>
<feature type="transmembrane region" description="Helical" evidence="19">
    <location>
        <begin position="109"/>
        <end position="130"/>
    </location>
</feature>
<evidence type="ECO:0000256" key="18">
    <source>
        <dbReference type="ARBA" id="ARBA00049504"/>
    </source>
</evidence>
<comment type="catalytic activity">
    <reaction evidence="18 19">
        <text>alpha-ribazole 5'-phosphate + adenosylcob(III)inamide-GDP = adenosylcob(III)alamin 5'-phosphate + GMP + H(+)</text>
        <dbReference type="Rhea" id="RHEA:23560"/>
        <dbReference type="ChEBI" id="CHEBI:15378"/>
        <dbReference type="ChEBI" id="CHEBI:57918"/>
        <dbReference type="ChEBI" id="CHEBI:58115"/>
        <dbReference type="ChEBI" id="CHEBI:60487"/>
        <dbReference type="ChEBI" id="CHEBI:60493"/>
        <dbReference type="EC" id="2.7.8.26"/>
    </reaction>
</comment>
<comment type="catalytic activity">
    <reaction evidence="17 19">
        <text>alpha-ribazole + adenosylcob(III)inamide-GDP = adenosylcob(III)alamin + GMP + H(+)</text>
        <dbReference type="Rhea" id="RHEA:16049"/>
        <dbReference type="ChEBI" id="CHEBI:10329"/>
        <dbReference type="ChEBI" id="CHEBI:15378"/>
        <dbReference type="ChEBI" id="CHEBI:18408"/>
        <dbReference type="ChEBI" id="CHEBI:58115"/>
        <dbReference type="ChEBI" id="CHEBI:60487"/>
        <dbReference type="EC" id="2.7.8.26"/>
    </reaction>
</comment>
<evidence type="ECO:0000256" key="14">
    <source>
        <dbReference type="ARBA" id="ARBA00025228"/>
    </source>
</evidence>
<keyword evidence="11 19" id="KW-0460">Magnesium</keyword>
<evidence type="ECO:0000256" key="9">
    <source>
        <dbReference type="ARBA" id="ARBA00022679"/>
    </source>
</evidence>
<organism evidence="20 21">
    <name type="scientific">Eubacterium pyruvativorans</name>
    <dbReference type="NCBI Taxonomy" id="155865"/>
    <lineage>
        <taxon>Bacteria</taxon>
        <taxon>Bacillati</taxon>
        <taxon>Bacillota</taxon>
        <taxon>Clostridia</taxon>
        <taxon>Eubacteriales</taxon>
        <taxon>Eubacteriaceae</taxon>
        <taxon>Eubacterium</taxon>
    </lineage>
</organism>
<evidence type="ECO:0000256" key="7">
    <source>
        <dbReference type="ARBA" id="ARBA00022475"/>
    </source>
</evidence>
<comment type="similarity">
    <text evidence="4 19">Belongs to the CobS family.</text>
</comment>
<comment type="subcellular location">
    <subcellularLocation>
        <location evidence="2 19">Cell membrane</location>
        <topology evidence="2 19">Multi-pass membrane protein</topology>
    </subcellularLocation>
</comment>